<dbReference type="InterPro" id="IPR023799">
    <property type="entry name" value="RbfA_dom_sf"/>
</dbReference>
<dbReference type="GO" id="GO:0030490">
    <property type="term" value="P:maturation of SSU-rRNA"/>
    <property type="evidence" value="ECO:0007669"/>
    <property type="project" value="UniProtKB-UniRule"/>
</dbReference>
<dbReference type="OrthoDB" id="307788at2"/>
<dbReference type="InterPro" id="IPR015946">
    <property type="entry name" value="KH_dom-like_a/b"/>
</dbReference>
<dbReference type="SUPFAM" id="SSF89919">
    <property type="entry name" value="Ribosome-binding factor A, RbfA"/>
    <property type="match status" value="1"/>
</dbReference>
<comment type="function">
    <text evidence="2">One of several proteins that assist in the late maturation steps of the functional core of the 30S ribosomal subunit. Associates with free 30S ribosomal subunits (but not with 30S subunits that are part of 70S ribosomes or polysomes). Required for efficient processing of 16S rRNA. May interact with the 5'-terminal helix region of 16S rRNA.</text>
</comment>
<dbReference type="PANTHER" id="PTHR33515">
    <property type="entry name" value="RIBOSOME-BINDING FACTOR A, CHLOROPLASTIC-RELATED"/>
    <property type="match status" value="1"/>
</dbReference>
<dbReference type="GO" id="GO:0005829">
    <property type="term" value="C:cytosol"/>
    <property type="evidence" value="ECO:0007669"/>
    <property type="project" value="TreeGrafter"/>
</dbReference>
<dbReference type="HAMAP" id="MF_00003">
    <property type="entry name" value="RbfA"/>
    <property type="match status" value="1"/>
</dbReference>
<protein>
    <recommendedName>
        <fullName evidence="2">Ribosome-binding factor A</fullName>
    </recommendedName>
</protein>
<dbReference type="Pfam" id="PF02033">
    <property type="entry name" value="RBFA"/>
    <property type="match status" value="1"/>
</dbReference>
<evidence type="ECO:0000256" key="1">
    <source>
        <dbReference type="ARBA" id="ARBA00022517"/>
    </source>
</evidence>
<gene>
    <name evidence="2" type="primary">rbfA</name>
    <name evidence="3" type="ORF">SAMN04490178_105127</name>
</gene>
<dbReference type="InterPro" id="IPR000238">
    <property type="entry name" value="RbfA"/>
</dbReference>
<dbReference type="PANTHER" id="PTHR33515:SF1">
    <property type="entry name" value="RIBOSOME-BINDING FACTOR A, CHLOROPLASTIC-RELATED"/>
    <property type="match status" value="1"/>
</dbReference>
<dbReference type="Gene3D" id="3.30.300.20">
    <property type="match status" value="1"/>
</dbReference>
<comment type="subcellular location">
    <subcellularLocation>
        <location evidence="2">Cytoplasm</location>
    </subcellularLocation>
</comment>
<evidence type="ECO:0000256" key="2">
    <source>
        <dbReference type="HAMAP-Rule" id="MF_00003"/>
    </source>
</evidence>
<dbReference type="GO" id="GO:0043024">
    <property type="term" value="F:ribosomal small subunit binding"/>
    <property type="evidence" value="ECO:0007669"/>
    <property type="project" value="TreeGrafter"/>
</dbReference>
<dbReference type="AlphaFoldDB" id="A0A1H8SLU7"/>
<keyword evidence="4" id="KW-1185">Reference proteome</keyword>
<keyword evidence="1 2" id="KW-0690">Ribosome biogenesis</keyword>
<evidence type="ECO:0000313" key="4">
    <source>
        <dbReference type="Proteomes" id="UP000198847"/>
    </source>
</evidence>
<dbReference type="RefSeq" id="WP_091744854.1">
    <property type="nucleotide sequence ID" value="NZ_FODY01000005.1"/>
</dbReference>
<accession>A0A1H8SLU7</accession>
<organism evidence="3 4">
    <name type="scientific">Propionispora vibrioides</name>
    <dbReference type="NCBI Taxonomy" id="112903"/>
    <lineage>
        <taxon>Bacteria</taxon>
        <taxon>Bacillati</taxon>
        <taxon>Bacillota</taxon>
        <taxon>Negativicutes</taxon>
        <taxon>Selenomonadales</taxon>
        <taxon>Sporomusaceae</taxon>
        <taxon>Propionispora</taxon>
    </lineage>
</organism>
<keyword evidence="2" id="KW-0963">Cytoplasm</keyword>
<dbReference type="EMBL" id="FODY01000005">
    <property type="protein sequence ID" value="SEO79929.1"/>
    <property type="molecule type" value="Genomic_DNA"/>
</dbReference>
<comment type="subunit">
    <text evidence="2">Monomer. Binds 30S ribosomal subunits, but not 50S ribosomal subunits or 70S ribosomes.</text>
</comment>
<reference evidence="3 4" key="1">
    <citation type="submission" date="2016-10" db="EMBL/GenBank/DDBJ databases">
        <authorList>
            <person name="de Groot N.N."/>
        </authorList>
    </citation>
    <scope>NUCLEOTIDE SEQUENCE [LARGE SCALE GENOMIC DNA]</scope>
    <source>
        <strain evidence="3 4">DSM 13305</strain>
    </source>
</reference>
<evidence type="ECO:0000313" key="3">
    <source>
        <dbReference type="EMBL" id="SEO79929.1"/>
    </source>
</evidence>
<dbReference type="Proteomes" id="UP000198847">
    <property type="component" value="Unassembled WGS sequence"/>
</dbReference>
<name>A0A1H8SLU7_9FIRM</name>
<proteinExistence type="inferred from homology"/>
<comment type="similarity">
    <text evidence="2">Belongs to the RbfA family.</text>
</comment>
<dbReference type="NCBIfam" id="TIGR00082">
    <property type="entry name" value="rbfA"/>
    <property type="match status" value="1"/>
</dbReference>
<sequence>MGQLRVEKVQEFIKQEASKIILNELKDPRVGFVTVTQVEATGDLRHAKIYVSLLGSDEQKAQTWEGLQKALGFLRSEIGKRLRMRFSPELTLHLDESLDYSDKIQKLLLKIKEDEDNR</sequence>
<dbReference type="STRING" id="112903.SAMN04490178_105127"/>